<name>A0A7D9E730_PARCT</name>
<protein>
    <submittedName>
        <fullName evidence="1">Uncharacterized protein</fullName>
    </submittedName>
</protein>
<sequence>MSKKTKTTISLDVKLNLTPPKRKKKLQKSKCILKCKLEKDEPSIRFSKKSREVVYRAAQLRNDDTVIAILDSFGEDLPSVDYGYHRKCYQKYTNKRLLEKLNEEVIEPEETVQTVELEASTSAESILQTPRTSSRKRGRQGKILADHECCICGTKKTARTGSGYEPLTKCVTENGAETLMQQAEKDDEYPSLRAEVAGVDWQTIIAREYYYHKSCYKKLAKKRVPNADADNADADNADEDLVFHEVTRHIAEKVIDGCEVVRVSDISKIFSEIADRFSGDKDSVVLMTAQKLKEKIQNYFGERVGFWRPSYGSELMFNNNIEKGKLVEMTVRAKLANQKWEDKTLEEKTTEVAREIRKELLEIPNTYSSWPPSEKEFLSNETHIPNLTTRLLEGILVKKTAKSAKVSRLVSSTGQDLIYHTNNGQKHTSKHTAFSFLIKRKTGSKQVIGWTNKFGHGISYNDVLLIETHLAMEHTQDQLHRSFTPSIIQPSHFVTFVWDNNDINPESLKGFTLHCTNGIIIQSSTAHLNSTEQPSSNTRIATTAKRKPRSFQPIHNDIAPYIQVKRKCTEAPTDVDLNLYEEEVQYSSQIDTLWIVAKSQSSKLGIQQQIPNWTGFNYLVCGDDCDNFHNIGYLPAINQSPTSHDTVLELLSQSKLKAEKLGLTETDVVLDMAIYAKAVEIIMNPRYVDLKKFIVLRLGAFHTMCIFIAVIGKRFGDAGLRDIIVESTLLGESSVDQMFRGKHYNNAMRVLKYLYDAMKRHMIESFEQSVHNGHLERSYKDFIESAGLQKLISSPSKESLETFRDDHRDVISHIHAYENSLLAGSLGPTASVWSSFLQMVQILLDFARSIKLGDWKLHLQSTENMLPWMFAYDRPNYARFLTYYLVSMKKLPETHPRIHQQFEAGHFSVRRQQGKFNKIPSDQAIEQTINRQQKCAGGIIGFSTSEGTVQRWALTSHVAAKCQSHVEEFLGMSDDRCVTKDLATKRILYDEECVIRSYDLVKEWGTPFKENNRLIHLSSGLESSAQVENDMVNAEARGKEAFVNFIEKRIESNDEDLYIAIPKMKLNTFASMKAKKSCSVKERSVTLKADRDIFARLLVICGKREITLKEVLAYSLGPIPWSLATLDGNVSKTVKSKLLDAIENTVDDPTVDAPPNNCVRVFDGMVIIQQLGSLCLATFGEISEYVLKRITSHSSKVIYFVTDQYYDDSLKGCERKRRASAGSIRIQLTRRDQKPPKQFKKYLSDGCNKVDLVKFFLADWSDPDRFKTMIANRIILVTVASVAYRLQVTSDKVTSTPEEALHSKQEEADTKMFLSCQHAVQQFSCENICISTVDSDVGVLAIYYKDRLHCDLFVEIGSKSKKRILSVSKIFDNIGKEMSDVLPALHAISGCDFTSAFYGIEKQKMYKIAKSSDSFKDVLSKMGD</sequence>
<comment type="caution">
    <text evidence="1">The sequence shown here is derived from an EMBL/GenBank/DDBJ whole genome shotgun (WGS) entry which is preliminary data.</text>
</comment>
<proteinExistence type="predicted"/>
<keyword evidence="2" id="KW-1185">Reference proteome</keyword>
<gene>
    <name evidence="1" type="ORF">PACLA_8A021976</name>
</gene>
<accession>A0A7D9E730</accession>
<evidence type="ECO:0000313" key="1">
    <source>
        <dbReference type="EMBL" id="CAB4000267.1"/>
    </source>
</evidence>
<dbReference type="PANTHER" id="PTHR46704">
    <property type="entry name" value="CXC DOMAIN-CONTAINING PROTEIN-RELATED"/>
    <property type="match status" value="1"/>
</dbReference>
<organism evidence="1 2">
    <name type="scientific">Paramuricea clavata</name>
    <name type="common">Red gorgonian</name>
    <name type="synonym">Violescent sea-whip</name>
    <dbReference type="NCBI Taxonomy" id="317549"/>
    <lineage>
        <taxon>Eukaryota</taxon>
        <taxon>Metazoa</taxon>
        <taxon>Cnidaria</taxon>
        <taxon>Anthozoa</taxon>
        <taxon>Octocorallia</taxon>
        <taxon>Malacalcyonacea</taxon>
        <taxon>Plexauridae</taxon>
        <taxon>Paramuricea</taxon>
    </lineage>
</organism>
<reference evidence="1" key="1">
    <citation type="submission" date="2020-04" db="EMBL/GenBank/DDBJ databases">
        <authorList>
            <person name="Alioto T."/>
            <person name="Alioto T."/>
            <person name="Gomez Garrido J."/>
        </authorList>
    </citation>
    <scope>NUCLEOTIDE SEQUENCE</scope>
    <source>
        <strain evidence="1">A484AB</strain>
    </source>
</reference>
<dbReference type="PANTHER" id="PTHR46704:SF9">
    <property type="entry name" value="BHLH DOMAIN-CONTAINING PROTEIN"/>
    <property type="match status" value="1"/>
</dbReference>
<dbReference type="Proteomes" id="UP001152795">
    <property type="component" value="Unassembled WGS sequence"/>
</dbReference>
<feature type="non-terminal residue" evidence="1">
    <location>
        <position position="1"/>
    </location>
</feature>
<evidence type="ECO:0000313" key="2">
    <source>
        <dbReference type="Proteomes" id="UP001152795"/>
    </source>
</evidence>
<dbReference type="OrthoDB" id="6149742at2759"/>
<dbReference type="EMBL" id="CACRXK020003793">
    <property type="protein sequence ID" value="CAB4000267.1"/>
    <property type="molecule type" value="Genomic_DNA"/>
</dbReference>